<keyword evidence="2" id="KW-0378">Hydrolase</keyword>
<dbReference type="RefSeq" id="WP_189162064.1">
    <property type="nucleotide sequence ID" value="NZ_BMNT01000006.1"/>
</dbReference>
<dbReference type="GO" id="GO:0006281">
    <property type="term" value="P:DNA repair"/>
    <property type="evidence" value="ECO:0007669"/>
    <property type="project" value="UniProtKB-KW"/>
</dbReference>
<feature type="domain" description="PD-(D/E)XK endonuclease-like" evidence="4">
    <location>
        <begin position="297"/>
        <end position="536"/>
    </location>
</feature>
<dbReference type="AlphaFoldDB" id="A0A917QWH5"/>
<dbReference type="InterPro" id="IPR038726">
    <property type="entry name" value="PDDEXK_AddAB-type"/>
</dbReference>
<evidence type="ECO:0000313" key="6">
    <source>
        <dbReference type="Proteomes" id="UP000645217"/>
    </source>
</evidence>
<evidence type="ECO:0000256" key="1">
    <source>
        <dbReference type="ARBA" id="ARBA00022763"/>
    </source>
</evidence>
<evidence type="ECO:0000256" key="3">
    <source>
        <dbReference type="ARBA" id="ARBA00023204"/>
    </source>
</evidence>
<dbReference type="Pfam" id="PF12705">
    <property type="entry name" value="PDDEXK_1"/>
    <property type="match status" value="1"/>
</dbReference>
<evidence type="ECO:0000313" key="5">
    <source>
        <dbReference type="EMBL" id="GGK71803.1"/>
    </source>
</evidence>
<keyword evidence="2" id="KW-0067">ATP-binding</keyword>
<reference evidence="5" key="2">
    <citation type="submission" date="2020-09" db="EMBL/GenBank/DDBJ databases">
        <authorList>
            <person name="Sun Q."/>
            <person name="Ohkuma M."/>
        </authorList>
    </citation>
    <scope>NUCLEOTIDE SEQUENCE</scope>
    <source>
        <strain evidence="5">JCM 13064</strain>
    </source>
</reference>
<dbReference type="Proteomes" id="UP000645217">
    <property type="component" value="Unassembled WGS sequence"/>
</dbReference>
<accession>A0A917QWH5</accession>
<gene>
    <name evidence="5" type="ORF">GCM10007964_13330</name>
</gene>
<proteinExistence type="predicted"/>
<reference evidence="5" key="1">
    <citation type="journal article" date="2014" name="Int. J. Syst. Evol. Microbiol.">
        <title>Complete genome sequence of Corynebacterium casei LMG S-19264T (=DSM 44701T), isolated from a smear-ripened cheese.</title>
        <authorList>
            <consortium name="US DOE Joint Genome Institute (JGI-PGF)"/>
            <person name="Walter F."/>
            <person name="Albersmeier A."/>
            <person name="Kalinowski J."/>
            <person name="Ruckert C."/>
        </authorList>
    </citation>
    <scope>NUCLEOTIDE SEQUENCE</scope>
    <source>
        <strain evidence="5">JCM 13064</strain>
    </source>
</reference>
<organism evidence="5 6">
    <name type="scientific">Sphaerisporangium melleum</name>
    <dbReference type="NCBI Taxonomy" id="321316"/>
    <lineage>
        <taxon>Bacteria</taxon>
        <taxon>Bacillati</taxon>
        <taxon>Actinomycetota</taxon>
        <taxon>Actinomycetes</taxon>
        <taxon>Streptosporangiales</taxon>
        <taxon>Streptosporangiaceae</taxon>
        <taxon>Sphaerisporangium</taxon>
    </lineage>
</organism>
<protein>
    <recommendedName>
        <fullName evidence="4">PD-(D/E)XK endonuclease-like domain-containing protein</fullName>
    </recommendedName>
</protein>
<keyword evidence="2" id="KW-0547">Nucleotide-binding</keyword>
<sequence>MKLPPDSALTGNPDVVRLSTSLFDRRPDDCRDFAAVKARPHVWPAVYEKRRYAPWESFPLGVVMRALDDVEFDGADADEAVEKAVAANRTPLHPSAAAWVRHAVHTYLEAGEDMDAALAAEGVTLRPERLPRVVQGGRSPMEMRVLTAWGRWYATADGSVVEFRRMRMRMPYGRPDAVSTQAVAYVAAAGRRVTDPGDLYTLVPVPVLREDTLPARVRVVEVGLTTGLDKVLLDMTSEEVQQGYRTAVRPAAAALLAGGPRVPGQDCADCKTRASCGLIVPTPGLLGLGDRGTHRRTWSITTARRYQVCPAQSHLRDLRVPGEGSDSVATQRGLDVHRWLEVAHWRGRPCTPADLPEPGAADCGIADTLMDRQRYHKVRPYLLQHIRCCPLAADGEITDVQPERRIATYDATADVVVLADPDLLRRVNGLLVYREQKTSAAPRGITADNALHMVPQLALAVCLIAAGVFGEATGLVELEQLTPESAEVITLDAADPAVVAAARSVVNELVRDWHHDVEFHATPGPWCAFCPVARWCGDAFRGVPSTSVDLMVDLVTGEILTNPHQPDTRMEAIAEAVAEPELDEPPF</sequence>
<keyword evidence="2" id="KW-0347">Helicase</keyword>
<dbReference type="EMBL" id="BMNT01000006">
    <property type="protein sequence ID" value="GGK71803.1"/>
    <property type="molecule type" value="Genomic_DNA"/>
</dbReference>
<name>A0A917QWH5_9ACTN</name>
<dbReference type="GO" id="GO:0004386">
    <property type="term" value="F:helicase activity"/>
    <property type="evidence" value="ECO:0007669"/>
    <property type="project" value="UniProtKB-KW"/>
</dbReference>
<evidence type="ECO:0000256" key="2">
    <source>
        <dbReference type="ARBA" id="ARBA00022806"/>
    </source>
</evidence>
<keyword evidence="6" id="KW-1185">Reference proteome</keyword>
<keyword evidence="3" id="KW-0234">DNA repair</keyword>
<evidence type="ECO:0000259" key="4">
    <source>
        <dbReference type="Pfam" id="PF12705"/>
    </source>
</evidence>
<comment type="caution">
    <text evidence="5">The sequence shown here is derived from an EMBL/GenBank/DDBJ whole genome shotgun (WGS) entry which is preliminary data.</text>
</comment>
<keyword evidence="1" id="KW-0227">DNA damage</keyword>